<keyword evidence="1" id="KW-0479">Metal-binding</keyword>
<dbReference type="Gene3D" id="1.10.3210.10">
    <property type="entry name" value="Hypothetical protein af1432"/>
    <property type="match status" value="1"/>
</dbReference>
<proteinExistence type="predicted"/>
<gene>
    <name evidence="4" type="ORF">H7C18_05130</name>
</gene>
<evidence type="ECO:0000313" key="5">
    <source>
        <dbReference type="Proteomes" id="UP000564644"/>
    </source>
</evidence>
<dbReference type="GO" id="GO:0005737">
    <property type="term" value="C:cytoplasm"/>
    <property type="evidence" value="ECO:0007669"/>
    <property type="project" value="TreeGrafter"/>
</dbReference>
<sequence>MESWNDPRLTKQMAFLVEADKLKNVLRRTLLTDGSRRENSAEHSWHIGLLALTLHEYAAEPKPDLGHAIRLLLVHDLVEIDAGDTFAYDEQGYSDKEEREKAAARRIFGLLPDDQTDSYLALWREFEEGRTPEALFANAVDRLHPLLNNFATEGYSWKQNGVLRSQVRARMQPIRDAAPKLAAFVDELLQRAVDRGFLADRPQPEGG</sequence>
<evidence type="ECO:0000256" key="2">
    <source>
        <dbReference type="ARBA" id="ARBA00022801"/>
    </source>
</evidence>
<keyword evidence="2" id="KW-0378">Hydrolase</keyword>
<dbReference type="RefSeq" id="WP_185127953.1">
    <property type="nucleotide sequence ID" value="NZ_JACJVO010000007.1"/>
</dbReference>
<keyword evidence="5" id="KW-1185">Reference proteome</keyword>
<dbReference type="GO" id="GO:0046872">
    <property type="term" value="F:metal ion binding"/>
    <property type="evidence" value="ECO:0007669"/>
    <property type="project" value="UniProtKB-KW"/>
</dbReference>
<evidence type="ECO:0000256" key="1">
    <source>
        <dbReference type="ARBA" id="ARBA00022723"/>
    </source>
</evidence>
<dbReference type="InterPro" id="IPR039356">
    <property type="entry name" value="YfbR/HDDC2"/>
</dbReference>
<dbReference type="AlphaFoldDB" id="A0A7X0SKA8"/>
<dbReference type="Proteomes" id="UP000564644">
    <property type="component" value="Unassembled WGS sequence"/>
</dbReference>
<feature type="domain" description="HD" evidence="3">
    <location>
        <begin position="19"/>
        <end position="180"/>
    </location>
</feature>
<dbReference type="Pfam" id="PF13023">
    <property type="entry name" value="HD_3"/>
    <property type="match status" value="1"/>
</dbReference>
<evidence type="ECO:0000313" key="4">
    <source>
        <dbReference type="EMBL" id="MBB6730275.1"/>
    </source>
</evidence>
<organism evidence="4 5">
    <name type="scientific">Cohnella zeiphila</name>
    <dbReference type="NCBI Taxonomy" id="2761120"/>
    <lineage>
        <taxon>Bacteria</taxon>
        <taxon>Bacillati</taxon>
        <taxon>Bacillota</taxon>
        <taxon>Bacilli</taxon>
        <taxon>Bacillales</taxon>
        <taxon>Paenibacillaceae</taxon>
        <taxon>Cohnella</taxon>
    </lineage>
</organism>
<dbReference type="PANTHER" id="PTHR11845">
    <property type="entry name" value="5'-DEOXYNUCLEOTIDASE HDDC2"/>
    <property type="match status" value="1"/>
</dbReference>
<dbReference type="EMBL" id="JACJVO010000007">
    <property type="protein sequence ID" value="MBB6730275.1"/>
    <property type="molecule type" value="Genomic_DNA"/>
</dbReference>
<accession>A0A7X0SKA8</accession>
<dbReference type="PANTHER" id="PTHR11845:SF13">
    <property type="entry name" value="5'-DEOXYNUCLEOTIDASE HDDC2"/>
    <property type="match status" value="1"/>
</dbReference>
<comment type="caution">
    <text evidence="4">The sequence shown here is derived from an EMBL/GenBank/DDBJ whole genome shotgun (WGS) entry which is preliminary data.</text>
</comment>
<name>A0A7X0SKA8_9BACL</name>
<dbReference type="SUPFAM" id="SSF109604">
    <property type="entry name" value="HD-domain/PDEase-like"/>
    <property type="match status" value="1"/>
</dbReference>
<reference evidence="4 5" key="1">
    <citation type="submission" date="2020-08" db="EMBL/GenBank/DDBJ databases">
        <title>Cohnella phylogeny.</title>
        <authorList>
            <person name="Dunlap C."/>
        </authorList>
    </citation>
    <scope>NUCLEOTIDE SEQUENCE [LARGE SCALE GENOMIC DNA]</scope>
    <source>
        <strain evidence="4 5">CBP 2801</strain>
    </source>
</reference>
<dbReference type="GO" id="GO:0002953">
    <property type="term" value="F:5'-deoxynucleotidase activity"/>
    <property type="evidence" value="ECO:0007669"/>
    <property type="project" value="InterPro"/>
</dbReference>
<protein>
    <submittedName>
        <fullName evidence="4">HD domain-containing protein</fullName>
    </submittedName>
</protein>
<dbReference type="InterPro" id="IPR006674">
    <property type="entry name" value="HD_domain"/>
</dbReference>
<evidence type="ECO:0000259" key="3">
    <source>
        <dbReference type="Pfam" id="PF13023"/>
    </source>
</evidence>